<accession>A0A644TMB1</accession>
<dbReference type="Pfam" id="PF01144">
    <property type="entry name" value="CoA_trans"/>
    <property type="match status" value="1"/>
</dbReference>
<name>A0A644TMB1_9ZZZZ</name>
<dbReference type="AlphaFoldDB" id="A0A644TMB1"/>
<proteinExistence type="predicted"/>
<organism evidence="1">
    <name type="scientific">bioreactor metagenome</name>
    <dbReference type="NCBI Taxonomy" id="1076179"/>
    <lineage>
        <taxon>unclassified sequences</taxon>
        <taxon>metagenomes</taxon>
        <taxon>ecological metagenomes</taxon>
    </lineage>
</organism>
<sequence length="257" mass="27738">MSEYTLQEMMAIVAAREVQKAGVDVILCGTGISTLAAVAAKKITTPDVVIFFETGAIDVEFNQMPMSLSDPRVMHGAVRLAGLAEAFALIQNQITGKKTLGILGAAQIDIYGNLNSTVIGDYFNPKVRFSGSGGACDIGSVVGQSMAFMELGKRKFVDKLDYLTTPGYLDGPGAREKVGLIGGGPQLVITNKATFRFDDLTKKMYLDSYYPGFTPEAIQEEINFAIDLSRAVEAVPPTGHELEILRTQCDPERMVLK</sequence>
<comment type="caution">
    <text evidence="1">The sequence shown here is derived from an EMBL/GenBank/DDBJ whole genome shotgun (WGS) entry which is preliminary data.</text>
</comment>
<dbReference type="SUPFAM" id="SSF100950">
    <property type="entry name" value="NagB/RpiA/CoA transferase-like"/>
    <property type="match status" value="1"/>
</dbReference>
<evidence type="ECO:0000313" key="1">
    <source>
        <dbReference type="EMBL" id="MPL68024.1"/>
    </source>
</evidence>
<dbReference type="SMART" id="SM00882">
    <property type="entry name" value="CoA_trans"/>
    <property type="match status" value="1"/>
</dbReference>
<protein>
    <submittedName>
        <fullName evidence="1">Glutaconate CoA-transferase subunit B</fullName>
        <ecNumber evidence="1">2.8.3.12</ecNumber>
    </submittedName>
</protein>
<dbReference type="EMBL" id="VSSQ01000039">
    <property type="protein sequence ID" value="MPL68024.1"/>
    <property type="molecule type" value="Genomic_DNA"/>
</dbReference>
<dbReference type="GO" id="GO:0018730">
    <property type="term" value="F:glutaconate CoA-transferase activity"/>
    <property type="evidence" value="ECO:0007669"/>
    <property type="project" value="UniProtKB-EC"/>
</dbReference>
<dbReference type="EC" id="2.8.3.12" evidence="1"/>
<dbReference type="PANTHER" id="PTHR43293">
    <property type="entry name" value="ACETATE COA-TRANSFERASE YDIF"/>
    <property type="match status" value="1"/>
</dbReference>
<dbReference type="PANTHER" id="PTHR43293:SF3">
    <property type="entry name" value="CHOLESTEROL RING-CLEAVING HYDROLASE IPDB SUBUNIT"/>
    <property type="match status" value="1"/>
</dbReference>
<dbReference type="InterPro" id="IPR037171">
    <property type="entry name" value="NagB/RpiA_transferase-like"/>
</dbReference>
<keyword evidence="1" id="KW-0808">Transferase</keyword>
<gene>
    <name evidence="1" type="primary">gctB_1</name>
    <name evidence="1" type="ORF">SDC9_13728</name>
</gene>
<dbReference type="InterPro" id="IPR004165">
    <property type="entry name" value="CoA_trans_fam_I"/>
</dbReference>
<reference evidence="1" key="1">
    <citation type="submission" date="2019-08" db="EMBL/GenBank/DDBJ databases">
        <authorList>
            <person name="Kucharzyk K."/>
            <person name="Murdoch R.W."/>
            <person name="Higgins S."/>
            <person name="Loffler F."/>
        </authorList>
    </citation>
    <scope>NUCLEOTIDE SEQUENCE</scope>
</reference>
<dbReference type="Gene3D" id="3.40.1080.10">
    <property type="entry name" value="Glutaconate Coenzyme A-transferase"/>
    <property type="match status" value="1"/>
</dbReference>